<proteinExistence type="predicted"/>
<accession>A0A7J4IRL4</accession>
<evidence type="ECO:0000313" key="2">
    <source>
        <dbReference type="EMBL" id="HIH08138.1"/>
    </source>
</evidence>
<evidence type="ECO:0000256" key="1">
    <source>
        <dbReference type="SAM" id="Phobius"/>
    </source>
</evidence>
<keyword evidence="1" id="KW-0812">Transmembrane</keyword>
<gene>
    <name evidence="2" type="ORF">HA237_02080</name>
</gene>
<organism evidence="2 3">
    <name type="scientific">Candidatus Iainarchaeum sp</name>
    <dbReference type="NCBI Taxonomy" id="3101447"/>
    <lineage>
        <taxon>Archaea</taxon>
        <taxon>Candidatus Iainarchaeota</taxon>
        <taxon>Candidatus Iainarchaeia</taxon>
        <taxon>Candidatus Iainarchaeales</taxon>
        <taxon>Candidatus Iainarchaeaceae</taxon>
        <taxon>Candidatus Iainarchaeum</taxon>
    </lineage>
</organism>
<evidence type="ECO:0000313" key="3">
    <source>
        <dbReference type="Proteomes" id="UP000577419"/>
    </source>
</evidence>
<dbReference type="EMBL" id="DUFG01000013">
    <property type="protein sequence ID" value="HIH08138.1"/>
    <property type="molecule type" value="Genomic_DNA"/>
</dbReference>
<dbReference type="Proteomes" id="UP000577419">
    <property type="component" value="Unassembled WGS sequence"/>
</dbReference>
<sequence>MKKFFSQLFVLLFLVFFIPFVAAQDCTIKPSCLASEFAVFSVPSTTNAHASTAVSGAGSYSNKVCCPSSEFSGNSCSDPNKDVALNLYNAMNSHVEQDGLGNYFNPVCLTAATQVTCWYTSDDCSVADGVGVASIWDGLWETGDAIQITNAHVEQYNGSGNYPINVCCSASAPSTDVCGDGTVSGTEVCDPAQTPAEIAAICGAGNVCVPAGLATECTCNAPPIVQIIAPPDGASYDIDDDMPVLFEGTVSDMDDGTIFNRFNPPPLGRVVWQSSLETVDGGFFGWDALWFERQLTKVGTHTITLYYTDSEAAQASTTVDITVSQCSDGAVTGDEECDIGGISGAPAVACTNPVQTCNLDCECVSGPATPTCNLSVSDNTVGPGDSVTVDVSLDDFSTNPTTFGSVSCGDAASYEADFSCTGNNCSFSCGPYSANGTIENLQLNDGVTTVTCSGAVDISVGSPSVPSCSIYAIPTTVASGGNVLVTFIYYDFSATPSFLGIDCGNGATPSSFNCAPTCYLTCDSYSTNGTIENAVLSDGGTSVNCANSYNITVSGGPGPGPAGDIWGVKLLASDDYNSSSNFRVMVSITNFSTAQKDADITVQLVDHLSGLPLSPAITATKTMLVAGNSSTLDVEFIEADFSSPILPRNYRVVASVPAYNDGITIETVIGNNTDSKVVVVGEAKAVAISELPLELVAVIALVVLSILGGAVPAKKN</sequence>
<reference evidence="3" key="1">
    <citation type="journal article" date="2020" name="bioRxiv">
        <title>A rank-normalized archaeal taxonomy based on genome phylogeny resolves widespread incomplete and uneven classifications.</title>
        <authorList>
            <person name="Rinke C."/>
            <person name="Chuvochina M."/>
            <person name="Mussig A.J."/>
            <person name="Chaumeil P.-A."/>
            <person name="Waite D.W."/>
            <person name="Whitman W.B."/>
            <person name="Parks D.H."/>
            <person name="Hugenholtz P."/>
        </authorList>
    </citation>
    <scope>NUCLEOTIDE SEQUENCE [LARGE SCALE GENOMIC DNA]</scope>
</reference>
<keyword evidence="1" id="KW-0472">Membrane</keyword>
<protein>
    <submittedName>
        <fullName evidence="2">Uncharacterized protein</fullName>
    </submittedName>
</protein>
<keyword evidence="1" id="KW-1133">Transmembrane helix</keyword>
<name>A0A7J4IRL4_9ARCH</name>
<feature type="transmembrane region" description="Helical" evidence="1">
    <location>
        <begin position="695"/>
        <end position="713"/>
    </location>
</feature>
<comment type="caution">
    <text evidence="2">The sequence shown here is derived from an EMBL/GenBank/DDBJ whole genome shotgun (WGS) entry which is preliminary data.</text>
</comment>
<dbReference type="AlphaFoldDB" id="A0A7J4IRL4"/>